<feature type="non-terminal residue" evidence="2">
    <location>
        <position position="51"/>
    </location>
</feature>
<dbReference type="AlphaFoldDB" id="X0X728"/>
<accession>X0X728</accession>
<keyword evidence="1" id="KW-1133">Transmembrane helix</keyword>
<protein>
    <submittedName>
        <fullName evidence="2">Uncharacterized protein</fullName>
    </submittedName>
</protein>
<keyword evidence="1" id="KW-0472">Membrane</keyword>
<comment type="caution">
    <text evidence="2">The sequence shown here is derived from an EMBL/GenBank/DDBJ whole genome shotgun (WGS) entry which is preliminary data.</text>
</comment>
<proteinExistence type="predicted"/>
<feature type="transmembrane region" description="Helical" evidence="1">
    <location>
        <begin position="16"/>
        <end position="36"/>
    </location>
</feature>
<keyword evidence="1" id="KW-0812">Transmembrane</keyword>
<evidence type="ECO:0000313" key="2">
    <source>
        <dbReference type="EMBL" id="GAG32448.1"/>
    </source>
</evidence>
<organism evidence="2">
    <name type="scientific">marine sediment metagenome</name>
    <dbReference type="NCBI Taxonomy" id="412755"/>
    <lineage>
        <taxon>unclassified sequences</taxon>
        <taxon>metagenomes</taxon>
        <taxon>ecological metagenomes</taxon>
    </lineage>
</organism>
<reference evidence="2" key="1">
    <citation type="journal article" date="2014" name="Front. Microbiol.">
        <title>High frequency of phylogenetically diverse reductive dehalogenase-homologous genes in deep subseafloor sedimentary metagenomes.</title>
        <authorList>
            <person name="Kawai M."/>
            <person name="Futagami T."/>
            <person name="Toyoda A."/>
            <person name="Takaki Y."/>
            <person name="Nishi S."/>
            <person name="Hori S."/>
            <person name="Arai W."/>
            <person name="Tsubouchi T."/>
            <person name="Morono Y."/>
            <person name="Uchiyama I."/>
            <person name="Ito T."/>
            <person name="Fujiyama A."/>
            <person name="Inagaki F."/>
            <person name="Takami H."/>
        </authorList>
    </citation>
    <scope>NUCLEOTIDE SEQUENCE</scope>
    <source>
        <strain evidence="2">Expedition CK06-06</strain>
    </source>
</reference>
<dbReference type="EMBL" id="BARS01044095">
    <property type="protein sequence ID" value="GAG32448.1"/>
    <property type="molecule type" value="Genomic_DNA"/>
</dbReference>
<sequence length="51" mass="5996">MIIEEIKNIKSGRRELRQFGITVSIVLALLGGLFLWHKKDYYCYFFILSAT</sequence>
<evidence type="ECO:0000256" key="1">
    <source>
        <dbReference type="SAM" id="Phobius"/>
    </source>
</evidence>
<name>X0X728_9ZZZZ</name>
<gene>
    <name evidence="2" type="ORF">S01H1_66668</name>
</gene>